<proteinExistence type="predicted"/>
<reference evidence="2" key="1">
    <citation type="submission" date="2020-05" db="EMBL/GenBank/DDBJ databases">
        <title>Phylogenomic resolution of chytrid fungi.</title>
        <authorList>
            <person name="Stajich J.E."/>
            <person name="Amses K."/>
            <person name="Simmons R."/>
            <person name="Seto K."/>
            <person name="Myers J."/>
            <person name="Bonds A."/>
            <person name="Quandt C.A."/>
            <person name="Barry K."/>
            <person name="Liu P."/>
            <person name="Grigoriev I."/>
            <person name="Longcore J.E."/>
            <person name="James T.Y."/>
        </authorList>
    </citation>
    <scope>NUCLEOTIDE SEQUENCE</scope>
    <source>
        <strain evidence="2">PLAUS21</strain>
    </source>
</reference>
<evidence type="ECO:0000259" key="1">
    <source>
        <dbReference type="PROSITE" id="PS50181"/>
    </source>
</evidence>
<dbReference type="EMBL" id="JADGKB010000205">
    <property type="protein sequence ID" value="KAJ3251048.1"/>
    <property type="molecule type" value="Genomic_DNA"/>
</dbReference>
<gene>
    <name evidence="2" type="ORF">HK103_002913</name>
</gene>
<sequence length="291" mass="33341">MLPTEIWILVFQNLERSDLYTVRKVDKKFSVAALLCLESILRGSTRKSPQLTLTLTQDCNKRSSVVTLQPARIDKEHVYFRLIKNLNSNCGFVGLAKILLEMLKNIKLDLFDRDQYKQLTVFLKEGWSSMSNQIPMSLRPAYDTLFRHILKTFETICDRPGKYMDTDLQISLIFQTWRVVDVLAPRSCRDSQLCSKNDCCAASISVSLEREFHDGILDKSITSYTTLSDPTECLLSNHWEWNGDRGKIKSFTSNFEVRDGISVNVDCLSCGEDSLAVADIEVKAPLWWMMV</sequence>
<dbReference type="PROSITE" id="PS50181">
    <property type="entry name" value="FBOX"/>
    <property type="match status" value="1"/>
</dbReference>
<dbReference type="InterPro" id="IPR001810">
    <property type="entry name" value="F-box_dom"/>
</dbReference>
<organism evidence="2 3">
    <name type="scientific">Boothiomyces macroporosus</name>
    <dbReference type="NCBI Taxonomy" id="261099"/>
    <lineage>
        <taxon>Eukaryota</taxon>
        <taxon>Fungi</taxon>
        <taxon>Fungi incertae sedis</taxon>
        <taxon>Chytridiomycota</taxon>
        <taxon>Chytridiomycota incertae sedis</taxon>
        <taxon>Chytridiomycetes</taxon>
        <taxon>Rhizophydiales</taxon>
        <taxon>Terramycetaceae</taxon>
        <taxon>Boothiomyces</taxon>
    </lineage>
</organism>
<accession>A0AAD5UCV3</accession>
<protein>
    <recommendedName>
        <fullName evidence="1">F-box domain-containing protein</fullName>
    </recommendedName>
</protein>
<feature type="domain" description="F-box" evidence="1">
    <location>
        <begin position="1"/>
        <end position="29"/>
    </location>
</feature>
<dbReference type="AlphaFoldDB" id="A0AAD5UCV3"/>
<dbReference type="Proteomes" id="UP001210925">
    <property type="component" value="Unassembled WGS sequence"/>
</dbReference>
<keyword evidence="3" id="KW-1185">Reference proteome</keyword>
<name>A0AAD5UCV3_9FUNG</name>
<comment type="caution">
    <text evidence="2">The sequence shown here is derived from an EMBL/GenBank/DDBJ whole genome shotgun (WGS) entry which is preliminary data.</text>
</comment>
<evidence type="ECO:0000313" key="2">
    <source>
        <dbReference type="EMBL" id="KAJ3251048.1"/>
    </source>
</evidence>
<evidence type="ECO:0000313" key="3">
    <source>
        <dbReference type="Proteomes" id="UP001210925"/>
    </source>
</evidence>